<evidence type="ECO:0000313" key="8">
    <source>
        <dbReference type="Proteomes" id="UP000673975"/>
    </source>
</evidence>
<feature type="transmembrane region" description="Helical" evidence="6">
    <location>
        <begin position="252"/>
        <end position="281"/>
    </location>
</feature>
<dbReference type="Pfam" id="PF01226">
    <property type="entry name" value="Form_Nir_trans"/>
    <property type="match status" value="1"/>
</dbReference>
<gene>
    <name evidence="7" type="ORF">NATSA_09410</name>
</gene>
<evidence type="ECO:0000256" key="1">
    <source>
        <dbReference type="ARBA" id="ARBA00004141"/>
    </source>
</evidence>
<dbReference type="InterPro" id="IPR000292">
    <property type="entry name" value="For/NO2_transpt"/>
</dbReference>
<evidence type="ECO:0000256" key="3">
    <source>
        <dbReference type="ARBA" id="ARBA00022989"/>
    </source>
</evidence>
<keyword evidence="8" id="KW-1185">Reference proteome</keyword>
<dbReference type="PANTHER" id="PTHR30520:SF6">
    <property type="entry name" value="FORMATE_NITRATE FAMILY TRANSPORTER (EUROFUNG)"/>
    <property type="match status" value="1"/>
</dbReference>
<keyword evidence="2 6" id="KW-0812">Transmembrane</keyword>
<feature type="transmembrane region" description="Helical" evidence="6">
    <location>
        <begin position="50"/>
        <end position="72"/>
    </location>
</feature>
<protein>
    <submittedName>
        <fullName evidence="7">Formate/nitrite transporter family protein</fullName>
    </submittedName>
</protein>
<comment type="subcellular location">
    <subcellularLocation>
        <location evidence="1">Membrane</location>
        <topology evidence="1">Multi-pass membrane protein</topology>
    </subcellularLocation>
</comment>
<dbReference type="AlphaFoldDB" id="A0A8J7S9H6"/>
<feature type="transmembrane region" description="Helical" evidence="6">
    <location>
        <begin position="127"/>
        <end position="148"/>
    </location>
</feature>
<dbReference type="RefSeq" id="WP_210511996.1">
    <property type="nucleotide sequence ID" value="NZ_JAFIDN010000006.1"/>
</dbReference>
<evidence type="ECO:0000256" key="4">
    <source>
        <dbReference type="ARBA" id="ARBA00023136"/>
    </source>
</evidence>
<dbReference type="EMBL" id="JAFIDN010000006">
    <property type="protein sequence ID" value="MBP3192878.1"/>
    <property type="molecule type" value="Genomic_DNA"/>
</dbReference>
<keyword evidence="4 6" id="KW-0472">Membrane</keyword>
<dbReference type="GO" id="GO:0015499">
    <property type="term" value="F:formate transmembrane transporter activity"/>
    <property type="evidence" value="ECO:0007669"/>
    <property type="project" value="TreeGrafter"/>
</dbReference>
<dbReference type="InterPro" id="IPR023271">
    <property type="entry name" value="Aquaporin-like"/>
</dbReference>
<feature type="transmembrane region" description="Helical" evidence="6">
    <location>
        <begin position="209"/>
        <end position="232"/>
    </location>
</feature>
<reference evidence="7" key="1">
    <citation type="submission" date="2021-02" db="EMBL/GenBank/DDBJ databases">
        <title>Natronogracilivirga saccharolytica gen. nov. sp. nov. a new anaerobic, haloalkiliphilic carbohydrate-fermenting bacterium from soda lake and proposing of Cyclonatronumiaceae fam. nov. in the phylum Balneolaeota.</title>
        <authorList>
            <person name="Zhilina T.N."/>
            <person name="Sorokin D.Y."/>
            <person name="Zavarzina D.G."/>
            <person name="Toshchakov S.V."/>
            <person name="Kublanov I.V."/>
        </authorList>
    </citation>
    <scope>NUCLEOTIDE SEQUENCE</scope>
    <source>
        <strain evidence="7">Z-1702</strain>
    </source>
</reference>
<comment type="similarity">
    <text evidence="5">Belongs to the FNT transporter (TC 1.A.16) family.</text>
</comment>
<feature type="transmembrane region" description="Helical" evidence="6">
    <location>
        <begin position="92"/>
        <end position="115"/>
    </location>
</feature>
<evidence type="ECO:0000256" key="5">
    <source>
        <dbReference type="ARBA" id="ARBA00049660"/>
    </source>
</evidence>
<dbReference type="GO" id="GO:0005886">
    <property type="term" value="C:plasma membrane"/>
    <property type="evidence" value="ECO:0007669"/>
    <property type="project" value="TreeGrafter"/>
</dbReference>
<keyword evidence="3 6" id="KW-1133">Transmembrane helix</keyword>
<sequence>MTDSDKYSNNHSTSSRYPVLNLDAYSPEEVANQVVHVGVKKVRFPTVATMMLGLLGGSFISLGALYHIIVLASPSIDNSTAAIVSPFLYSMGYIIAFITGAEIFTTNNLAVMSLASGKIRLMELVRNWSVVLIANILGASGVVLLFFFSGQSYLFDGQLAKETLVQSSEKLSFSVPQMFIQGLFGNMLICAGAWLAMAGRSVTDKFIALIFPLSAVTAIGFQHATGNMFYFFLSFLFLQDGQGEVYEITFTYFQVITSLTVVAIGNIVGGGLFIAMSYYFVYVYCKW</sequence>
<evidence type="ECO:0000256" key="2">
    <source>
        <dbReference type="ARBA" id="ARBA00022692"/>
    </source>
</evidence>
<proteinExistence type="inferred from homology"/>
<evidence type="ECO:0000256" key="6">
    <source>
        <dbReference type="SAM" id="Phobius"/>
    </source>
</evidence>
<feature type="transmembrane region" description="Helical" evidence="6">
    <location>
        <begin position="178"/>
        <end position="197"/>
    </location>
</feature>
<dbReference type="Proteomes" id="UP000673975">
    <property type="component" value="Unassembled WGS sequence"/>
</dbReference>
<accession>A0A8J7S9H6</accession>
<organism evidence="7 8">
    <name type="scientific">Natronogracilivirga saccharolytica</name>
    <dbReference type="NCBI Taxonomy" id="2812953"/>
    <lineage>
        <taxon>Bacteria</taxon>
        <taxon>Pseudomonadati</taxon>
        <taxon>Balneolota</taxon>
        <taxon>Balneolia</taxon>
        <taxon>Balneolales</taxon>
        <taxon>Cyclonatronaceae</taxon>
        <taxon>Natronogracilivirga</taxon>
    </lineage>
</organism>
<dbReference type="Gene3D" id="1.20.1080.10">
    <property type="entry name" value="Glycerol uptake facilitator protein"/>
    <property type="match status" value="1"/>
</dbReference>
<dbReference type="PANTHER" id="PTHR30520">
    <property type="entry name" value="FORMATE TRANSPORTER-RELATED"/>
    <property type="match status" value="1"/>
</dbReference>
<name>A0A8J7S9H6_9BACT</name>
<evidence type="ECO:0000313" key="7">
    <source>
        <dbReference type="EMBL" id="MBP3192878.1"/>
    </source>
</evidence>
<comment type="caution">
    <text evidence="7">The sequence shown here is derived from an EMBL/GenBank/DDBJ whole genome shotgun (WGS) entry which is preliminary data.</text>
</comment>